<dbReference type="InterPro" id="IPR015424">
    <property type="entry name" value="PyrdxlP-dep_Trfase"/>
</dbReference>
<dbReference type="InterPro" id="IPR000192">
    <property type="entry name" value="Aminotrans_V_dom"/>
</dbReference>
<keyword evidence="5" id="KW-1185">Reference proteome</keyword>
<name>A0AAV5A4V9_9AGAM</name>
<dbReference type="EMBL" id="BPWL01000003">
    <property type="protein sequence ID" value="GJJ08502.1"/>
    <property type="molecule type" value="Genomic_DNA"/>
</dbReference>
<evidence type="ECO:0000313" key="4">
    <source>
        <dbReference type="EMBL" id="GJJ08502.1"/>
    </source>
</evidence>
<organism evidence="4 5">
    <name type="scientific">Clathrus columnatus</name>
    <dbReference type="NCBI Taxonomy" id="1419009"/>
    <lineage>
        <taxon>Eukaryota</taxon>
        <taxon>Fungi</taxon>
        <taxon>Dikarya</taxon>
        <taxon>Basidiomycota</taxon>
        <taxon>Agaricomycotina</taxon>
        <taxon>Agaricomycetes</taxon>
        <taxon>Phallomycetidae</taxon>
        <taxon>Phallales</taxon>
        <taxon>Clathraceae</taxon>
        <taxon>Clathrus</taxon>
    </lineage>
</organism>
<comment type="caution">
    <text evidence="4">The sequence shown here is derived from an EMBL/GenBank/DDBJ whole genome shotgun (WGS) entry which is preliminary data.</text>
</comment>
<sequence>MVLSFLWNSLCLTSITTATTSPQPRAQPQQHPDIEKVSQDSQSSRTYAESPRSIKFPHIIFQEVNEFKASEQEFLLTYPSYHSPLLDSIRHSEFNRLEHLTYLDYTGASLYPESLVRDSHKLLVSHVLGNPHSTNPSSQLASYYTSKARDSVLEFFGADPNVYLVVWTANASTAMKIIGEGYPWSPHSRLFLGQDCHNSMNGLRTFARKNAAAVDYYTLTPNGGWNEIWSILQRLSDLRPSFSETYPGIFCLTGQSNVTGYKAPLILLQHAASQGFHTFLDAAALAPSSKISLSGSELNNCIDAMAISIYKIIGFPTGLGALVVKKSFLQRLKKPWFSGGTVDVVQVPGEAYTLEHGPERFEDGTINFLSMLTIPRGLSFISILLPVLHPRLSCLVHWTIGALSDIKHRSTQKLLCHIRSPSSSLSLSEISKSYGALVAFEVADASGNFISCEAIEYGAGKAGICLRSGCMCNPGGTSSLSGMAYMMNGVSNGDTKDDLEARFGIRSRGVIRASFGIASNFTDAWNLVVYMRSLAEPDGLKQLLEEWTYQKLSRVH</sequence>
<proteinExistence type="predicted"/>
<feature type="domain" description="Aminotransferase class V" evidence="3">
    <location>
        <begin position="101"/>
        <end position="409"/>
    </location>
</feature>
<dbReference type="Gene3D" id="3.90.1150.10">
    <property type="entry name" value="Aspartate Aminotransferase, domain 1"/>
    <property type="match status" value="1"/>
</dbReference>
<evidence type="ECO:0000259" key="3">
    <source>
        <dbReference type="Pfam" id="PF00266"/>
    </source>
</evidence>
<keyword evidence="2" id="KW-0732">Signal</keyword>
<dbReference type="SUPFAM" id="SSF53383">
    <property type="entry name" value="PLP-dependent transferases"/>
    <property type="match status" value="1"/>
</dbReference>
<evidence type="ECO:0000256" key="1">
    <source>
        <dbReference type="SAM" id="MobiDB-lite"/>
    </source>
</evidence>
<dbReference type="GO" id="GO:0043545">
    <property type="term" value="P:molybdopterin cofactor metabolic process"/>
    <property type="evidence" value="ECO:0007669"/>
    <property type="project" value="TreeGrafter"/>
</dbReference>
<feature type="compositionally biased region" description="Polar residues" evidence="1">
    <location>
        <begin position="19"/>
        <end position="30"/>
    </location>
</feature>
<feature type="region of interest" description="Disordered" evidence="1">
    <location>
        <begin position="19"/>
        <end position="50"/>
    </location>
</feature>
<dbReference type="Pfam" id="PF00266">
    <property type="entry name" value="Aminotran_5"/>
    <property type="match status" value="1"/>
</dbReference>
<protein>
    <recommendedName>
        <fullName evidence="3">Aminotransferase class V domain-containing protein</fullName>
    </recommendedName>
</protein>
<dbReference type="InterPro" id="IPR015421">
    <property type="entry name" value="PyrdxlP-dep_Trfase_major"/>
</dbReference>
<reference evidence="4" key="1">
    <citation type="submission" date="2021-10" db="EMBL/GenBank/DDBJ databases">
        <title>De novo Genome Assembly of Clathrus columnatus (Basidiomycota, Fungi) Using Illumina and Nanopore Sequence Data.</title>
        <authorList>
            <person name="Ogiso-Tanaka E."/>
            <person name="Itagaki H."/>
            <person name="Hosoya T."/>
            <person name="Hosaka K."/>
        </authorList>
    </citation>
    <scope>NUCLEOTIDE SEQUENCE</scope>
    <source>
        <strain evidence="4">MO-923</strain>
    </source>
</reference>
<feature type="signal peptide" evidence="2">
    <location>
        <begin position="1"/>
        <end position="18"/>
    </location>
</feature>
<dbReference type="Proteomes" id="UP001050691">
    <property type="component" value="Unassembled WGS sequence"/>
</dbReference>
<dbReference type="PANTHER" id="PTHR14237">
    <property type="entry name" value="MOLYBDOPTERIN COFACTOR SULFURASE MOSC"/>
    <property type="match status" value="1"/>
</dbReference>
<dbReference type="InterPro" id="IPR015422">
    <property type="entry name" value="PyrdxlP-dep_Trfase_small"/>
</dbReference>
<dbReference type="PANTHER" id="PTHR14237:SF80">
    <property type="entry name" value="MOLYBDENUM COFACTOR SULFURASE"/>
    <property type="match status" value="1"/>
</dbReference>
<dbReference type="Gene3D" id="3.40.640.10">
    <property type="entry name" value="Type I PLP-dependent aspartate aminotransferase-like (Major domain)"/>
    <property type="match status" value="1"/>
</dbReference>
<accession>A0AAV5A4V9</accession>
<dbReference type="AlphaFoldDB" id="A0AAV5A4V9"/>
<evidence type="ECO:0000313" key="5">
    <source>
        <dbReference type="Proteomes" id="UP001050691"/>
    </source>
</evidence>
<dbReference type="GO" id="GO:0008265">
    <property type="term" value="F:molybdenum cofactor sulfurtransferase activity"/>
    <property type="evidence" value="ECO:0007669"/>
    <property type="project" value="TreeGrafter"/>
</dbReference>
<feature type="chain" id="PRO_5043708342" description="Aminotransferase class V domain-containing protein" evidence="2">
    <location>
        <begin position="19"/>
        <end position="556"/>
    </location>
</feature>
<evidence type="ECO:0000256" key="2">
    <source>
        <dbReference type="SAM" id="SignalP"/>
    </source>
</evidence>
<gene>
    <name evidence="4" type="ORF">Clacol_002720</name>
</gene>